<dbReference type="Proteomes" id="UP000274139">
    <property type="component" value="Unassembled WGS sequence"/>
</dbReference>
<proteinExistence type="predicted"/>
<evidence type="ECO:0000313" key="2">
    <source>
        <dbReference type="Proteomes" id="UP000274139"/>
    </source>
</evidence>
<dbReference type="RefSeq" id="WP_103523787.1">
    <property type="nucleotide sequence ID" value="NZ_JAIZDC010000001.1"/>
</dbReference>
<organism evidence="1 2">
    <name type="scientific">Aquitalea palustris</name>
    <dbReference type="NCBI Taxonomy" id="2480983"/>
    <lineage>
        <taxon>Bacteria</taxon>
        <taxon>Pseudomonadati</taxon>
        <taxon>Pseudomonadota</taxon>
        <taxon>Betaproteobacteria</taxon>
        <taxon>Neisseriales</taxon>
        <taxon>Chromobacteriaceae</taxon>
        <taxon>Aquitalea</taxon>
    </lineage>
</organism>
<keyword evidence="2" id="KW-1185">Reference proteome</keyword>
<protein>
    <submittedName>
        <fullName evidence="1">Uncharacterized protein</fullName>
    </submittedName>
</protein>
<gene>
    <name evidence="1" type="ORF">EAY64_05525</name>
</gene>
<reference evidence="1 2" key="1">
    <citation type="submission" date="2018-10" db="EMBL/GenBank/DDBJ databases">
        <title>Draft genome sequence of Aquitalea MWU14-2217 isolated from a wild cranberry bog in Provincetown, Massachusetts.</title>
        <authorList>
            <person name="Ebadzadsahrai G."/>
            <person name="Soby S."/>
        </authorList>
    </citation>
    <scope>NUCLEOTIDE SEQUENCE [LARGE SCALE GENOMIC DNA]</scope>
    <source>
        <strain evidence="1 2">MWU14-2217</strain>
    </source>
</reference>
<dbReference type="EMBL" id="RFAR01000019">
    <property type="protein sequence ID" value="RMD00057.1"/>
    <property type="molecule type" value="Genomic_DNA"/>
</dbReference>
<dbReference type="AlphaFoldDB" id="A0A454JKZ0"/>
<sequence length="93" mass="9906">MFSSKYPFLDTSNDLTPINDMQVVTPNDGADLPNGPCRALIFTGSGTVKLTTPLGTTVTLTISSSWFGVTYIRAQRIWATGTTIAAGNIVACY</sequence>
<accession>A0A454JKZ0</accession>
<evidence type="ECO:0000313" key="1">
    <source>
        <dbReference type="EMBL" id="RMD00057.1"/>
    </source>
</evidence>
<dbReference type="OrthoDB" id="7916272at2"/>
<name>A0A454JKZ0_9NEIS</name>
<comment type="caution">
    <text evidence="1">The sequence shown here is derived from an EMBL/GenBank/DDBJ whole genome shotgun (WGS) entry which is preliminary data.</text>
</comment>